<dbReference type="Proteomes" id="UP000595663">
    <property type="component" value="Chromosome"/>
</dbReference>
<dbReference type="SUPFAM" id="SSF55073">
    <property type="entry name" value="Nucleotide cyclase"/>
    <property type="match status" value="1"/>
</dbReference>
<dbReference type="PANTHER" id="PTHR45138:SF26">
    <property type="entry name" value="DIGUANYLATE CYCLASE"/>
    <property type="match status" value="1"/>
</dbReference>
<name>A0A7R6PCU7_9GAMM</name>
<dbReference type="AlphaFoldDB" id="A0A7R6PCU7"/>
<dbReference type="CDD" id="cd01949">
    <property type="entry name" value="GGDEF"/>
    <property type="match status" value="1"/>
</dbReference>
<feature type="transmembrane region" description="Helical" evidence="8">
    <location>
        <begin position="287"/>
        <end position="309"/>
    </location>
</feature>
<evidence type="ECO:0000259" key="9">
    <source>
        <dbReference type="PROSITE" id="PS50887"/>
    </source>
</evidence>
<dbReference type="InterPro" id="IPR050469">
    <property type="entry name" value="Diguanylate_Cyclase"/>
</dbReference>
<feature type="transmembrane region" description="Helical" evidence="8">
    <location>
        <begin position="12"/>
        <end position="33"/>
    </location>
</feature>
<dbReference type="GO" id="GO:1902201">
    <property type="term" value="P:negative regulation of bacterial-type flagellum-dependent cell motility"/>
    <property type="evidence" value="ECO:0007669"/>
    <property type="project" value="TreeGrafter"/>
</dbReference>
<dbReference type="GO" id="GO:0052621">
    <property type="term" value="F:diguanylate cyclase activity"/>
    <property type="evidence" value="ECO:0007669"/>
    <property type="project" value="UniProtKB-EC"/>
</dbReference>
<keyword evidence="6 8" id="KW-1133">Transmembrane helix</keyword>
<dbReference type="EMBL" id="AP014545">
    <property type="protein sequence ID" value="BBB26706.1"/>
    <property type="molecule type" value="Genomic_DNA"/>
</dbReference>
<protein>
    <recommendedName>
        <fullName evidence="3">diguanylate cyclase</fullName>
        <ecNumber evidence="3">2.7.7.65</ecNumber>
    </recommendedName>
</protein>
<dbReference type="EC" id="2.7.7.65" evidence="3"/>
<dbReference type="KEGG" id="ajp:AMJAP_2115"/>
<organism evidence="10 11">
    <name type="scientific">Amphritea japonica ATCC BAA-1530</name>
    <dbReference type="NCBI Taxonomy" id="1278309"/>
    <lineage>
        <taxon>Bacteria</taxon>
        <taxon>Pseudomonadati</taxon>
        <taxon>Pseudomonadota</taxon>
        <taxon>Gammaproteobacteria</taxon>
        <taxon>Oceanospirillales</taxon>
        <taxon>Oceanospirillaceae</taxon>
        <taxon>Amphritea</taxon>
    </lineage>
</organism>
<dbReference type="PROSITE" id="PS50887">
    <property type="entry name" value="GGDEF"/>
    <property type="match status" value="1"/>
</dbReference>
<comment type="subcellular location">
    <subcellularLocation>
        <location evidence="2">Cell membrane</location>
        <topology evidence="2">Multi-pass membrane protein</topology>
    </subcellularLocation>
</comment>
<evidence type="ECO:0000256" key="2">
    <source>
        <dbReference type="ARBA" id="ARBA00004651"/>
    </source>
</evidence>
<gene>
    <name evidence="10" type="ORF">AMJAP_2115</name>
</gene>
<feature type="domain" description="GGDEF" evidence="9">
    <location>
        <begin position="350"/>
        <end position="482"/>
    </location>
</feature>
<dbReference type="InterPro" id="IPR033479">
    <property type="entry name" value="dCache_1"/>
</dbReference>
<dbReference type="Pfam" id="PF00990">
    <property type="entry name" value="GGDEF"/>
    <property type="match status" value="1"/>
</dbReference>
<dbReference type="InterPro" id="IPR029787">
    <property type="entry name" value="Nucleotide_cyclase"/>
</dbReference>
<accession>A0A7R6PCU7</accession>
<dbReference type="NCBIfam" id="TIGR00254">
    <property type="entry name" value="GGDEF"/>
    <property type="match status" value="1"/>
</dbReference>
<keyword evidence="5 8" id="KW-0812">Transmembrane</keyword>
<evidence type="ECO:0000256" key="7">
    <source>
        <dbReference type="ARBA" id="ARBA00023136"/>
    </source>
</evidence>
<dbReference type="Pfam" id="PF02743">
    <property type="entry name" value="dCache_1"/>
    <property type="match status" value="1"/>
</dbReference>
<keyword evidence="7 8" id="KW-0472">Membrane</keyword>
<dbReference type="OrthoDB" id="9812260at2"/>
<evidence type="ECO:0000256" key="1">
    <source>
        <dbReference type="ARBA" id="ARBA00001946"/>
    </source>
</evidence>
<dbReference type="RefSeq" id="WP_019620508.1">
    <property type="nucleotide sequence ID" value="NZ_AP014545.1"/>
</dbReference>
<dbReference type="Gene3D" id="3.30.70.270">
    <property type="match status" value="1"/>
</dbReference>
<evidence type="ECO:0000256" key="5">
    <source>
        <dbReference type="ARBA" id="ARBA00022692"/>
    </source>
</evidence>
<dbReference type="InterPro" id="IPR000160">
    <property type="entry name" value="GGDEF_dom"/>
</dbReference>
<dbReference type="Gene3D" id="3.30.450.20">
    <property type="entry name" value="PAS domain"/>
    <property type="match status" value="1"/>
</dbReference>
<evidence type="ECO:0000256" key="6">
    <source>
        <dbReference type="ARBA" id="ARBA00022989"/>
    </source>
</evidence>
<keyword evidence="11" id="KW-1185">Reference proteome</keyword>
<comment type="cofactor">
    <cofactor evidence="1">
        <name>Mg(2+)</name>
        <dbReference type="ChEBI" id="CHEBI:18420"/>
    </cofactor>
</comment>
<evidence type="ECO:0000313" key="11">
    <source>
        <dbReference type="Proteomes" id="UP000595663"/>
    </source>
</evidence>
<reference evidence="10 11" key="1">
    <citation type="journal article" date="2008" name="Int. J. Syst. Evol. Microbiol.">
        <title>Amphritea japonica sp. nov. and Amphritea balenae sp. nov., isolated from the sediment adjacent to sperm whale carcasses off Kagoshima, Japan.</title>
        <authorList>
            <person name="Miyazaki M."/>
            <person name="Nogi Y."/>
            <person name="Fujiwara Y."/>
            <person name="Kawato M."/>
            <person name="Nagahama T."/>
            <person name="Kubokawa K."/>
            <person name="Horikoshi K."/>
        </authorList>
    </citation>
    <scope>NUCLEOTIDE SEQUENCE [LARGE SCALE GENOMIC DNA]</scope>
    <source>
        <strain evidence="10 11">ATCC BAA-1530</strain>
    </source>
</reference>
<evidence type="ECO:0000256" key="4">
    <source>
        <dbReference type="ARBA" id="ARBA00022475"/>
    </source>
</evidence>
<evidence type="ECO:0000256" key="3">
    <source>
        <dbReference type="ARBA" id="ARBA00012528"/>
    </source>
</evidence>
<proteinExistence type="predicted"/>
<dbReference type="FunFam" id="3.30.70.270:FF:000001">
    <property type="entry name" value="Diguanylate cyclase domain protein"/>
    <property type="match status" value="1"/>
</dbReference>
<evidence type="ECO:0000256" key="8">
    <source>
        <dbReference type="SAM" id="Phobius"/>
    </source>
</evidence>
<sequence length="488" mass="55374">MKQTYKRKPPFILISSVLLIIAFTAISLTNYYVANRSLNQHIETNTLPLTSDNIYSEVQRDLLQPILVSSLMAQDTFVHDWIDAGERQPAQMSRYLKSIQDRYNAITAFFVSEQTSNYYHSTGIIKQVSSSDSADNWYFATRSLDDEFNINLDQDTVDTTTTNLFVNHKVKDHQDRFLGIIGVGLASKTIKGLIEDYQLRYGRQVYFINRQGQVALQGSKYTGAEDIHQAEGLKDIATQILTTQSGSFNYTDNDQQYLIKSRFIPELDWYLIVEHRQQSEALITTTLWVNLSISLLVTLIVLLLLYYTLGGYQRRLEFMANTDPLTGTASRYAFESTFAQILSFAQREQHPVSTMLVDIDHFKKVNDNHGHLAGDKVLTEVANILSDNLRQSDMLCRWGGDEFLIVLPHCTQVAAREIAEKMRLQIETLLPALDNLNLSITASFGIAEYSNDESSASLFSRTDAALYRAKAKFRNQVECTVNAPAETI</sequence>
<evidence type="ECO:0000313" key="10">
    <source>
        <dbReference type="EMBL" id="BBB26706.1"/>
    </source>
</evidence>
<dbReference type="GO" id="GO:0005886">
    <property type="term" value="C:plasma membrane"/>
    <property type="evidence" value="ECO:0007669"/>
    <property type="project" value="UniProtKB-SubCell"/>
</dbReference>
<dbReference type="GO" id="GO:0043709">
    <property type="term" value="P:cell adhesion involved in single-species biofilm formation"/>
    <property type="evidence" value="ECO:0007669"/>
    <property type="project" value="TreeGrafter"/>
</dbReference>
<dbReference type="PANTHER" id="PTHR45138">
    <property type="entry name" value="REGULATORY COMPONENTS OF SENSORY TRANSDUCTION SYSTEM"/>
    <property type="match status" value="1"/>
</dbReference>
<dbReference type="InterPro" id="IPR043128">
    <property type="entry name" value="Rev_trsase/Diguanyl_cyclase"/>
</dbReference>
<keyword evidence="4" id="KW-1003">Cell membrane</keyword>
<dbReference type="SMART" id="SM00267">
    <property type="entry name" value="GGDEF"/>
    <property type="match status" value="1"/>
</dbReference>